<dbReference type="Proteomes" id="UP000310017">
    <property type="component" value="Chromosome"/>
</dbReference>
<evidence type="ECO:0000313" key="4">
    <source>
        <dbReference type="EMBL" id="QCX00076.1"/>
    </source>
</evidence>
<evidence type="ECO:0000256" key="3">
    <source>
        <dbReference type="SAM" id="Phobius"/>
    </source>
</evidence>
<evidence type="ECO:0008006" key="6">
    <source>
        <dbReference type="Google" id="ProtNLM"/>
    </source>
</evidence>
<feature type="region of interest" description="Disordered" evidence="2">
    <location>
        <begin position="371"/>
        <end position="396"/>
    </location>
</feature>
<gene>
    <name evidence="4" type="ORF">FGM00_08150</name>
</gene>
<organism evidence="4 5">
    <name type="scientific">Aggregatimonas sangjinii</name>
    <dbReference type="NCBI Taxonomy" id="2583587"/>
    <lineage>
        <taxon>Bacteria</taxon>
        <taxon>Pseudomonadati</taxon>
        <taxon>Bacteroidota</taxon>
        <taxon>Flavobacteriia</taxon>
        <taxon>Flavobacteriales</taxon>
        <taxon>Flavobacteriaceae</taxon>
        <taxon>Aggregatimonas</taxon>
    </lineage>
</organism>
<sequence length="960" mass="110125">MRPITTTYQAISLLQAPKIDTAVLWNLSILLGSIALVYFTAIFFFRNKITGKARKVSALKVELSPMISEFIFYDEDSSKEEKSTYINLKVQIRDMIRDDFTRKVVSEILLDLRKDVSGSAQERLFELFQDLDLHKESYRKLKSWRWEHISSGIEELTRMEVSESYEFITKFINDKRSTIRKQAEIGVVSLNTEGIDYFLDTTTHRISEWQQLKLLEVLSNKTQFEPPSFMAWLTSTNKYVVLFALRLIKYYDQNDAKISIVELVKHRDNQIKQEAIDCIKAFYIVEALPTFKKVFWSCSTNIKISILGAIGELGAPKDVPFLNSIGNKERSYSVTSKALSAINAISPETILPTKGIADIDYTEIPEDLVVEDSSTSLSDPQEKVANEPVETEMPSAEAITDSTKILASDAMASDVSENKEEEEMSALLLNDLEKEALLANENSLSGQEMIAQINDVIPSVENNDMVQDEIDSNPALDNSALDIRDIEVVFSMELPPRPDESTVKDQNDKNENMETLLNDIDVTFEEVLWKYIPKEATTKSLDINNMLVVSTDLDFLPIVIDEEVQAETPTFDLNNIEVAYQMVSKRESLKEDQEKEDVIPELIIDPTEIEFVPVNEVNHPERAAEDIEVIFEEIMGTEEAEMPNADIDVHFDVEIEFKSNQPPLHIQKMEASKVFEIEVEAIEVATLSRPLDELDVICEIVQNGQENEEEDLPLWLLNEIAKERTAVENYDMIEMEGPEWENREQQMMDKIKSYFNHLPESEDVHCEIVETVQLLDDISLFGDEREIPFLQELLKKEDKTASKARIEALMKRFMGSDVYGAVNVDTKPYSVFEELFRNCDTESKLILLDEIVSIGDEKEIYFLEQLVDDSNKKIQKKAQEALQQLKERYSKVESANEKNEEAEYERLLDTMALMPPRDSDMFEIDFELTPEENPIPDRTTQETNWFTALINKFIKNQPDS</sequence>
<evidence type="ECO:0000256" key="2">
    <source>
        <dbReference type="SAM" id="MobiDB-lite"/>
    </source>
</evidence>
<keyword evidence="1" id="KW-0175">Coiled coil</keyword>
<name>A0A5B7SND3_9FLAO</name>
<evidence type="ECO:0000313" key="5">
    <source>
        <dbReference type="Proteomes" id="UP000310017"/>
    </source>
</evidence>
<dbReference type="EMBL" id="CP040710">
    <property type="protein sequence ID" value="QCX00076.1"/>
    <property type="molecule type" value="Genomic_DNA"/>
</dbReference>
<protein>
    <recommendedName>
        <fullName evidence="6">HEAT repeat domain-containing protein</fullName>
    </recommendedName>
</protein>
<keyword evidence="3" id="KW-0472">Membrane</keyword>
<dbReference type="RefSeq" id="WP_138852423.1">
    <property type="nucleotide sequence ID" value="NZ_CP040710.1"/>
</dbReference>
<feature type="coiled-coil region" evidence="1">
    <location>
        <begin position="875"/>
        <end position="905"/>
    </location>
</feature>
<evidence type="ECO:0000256" key="1">
    <source>
        <dbReference type="SAM" id="Coils"/>
    </source>
</evidence>
<dbReference type="OrthoDB" id="1454284at2"/>
<proteinExistence type="predicted"/>
<dbReference type="InterPro" id="IPR016024">
    <property type="entry name" value="ARM-type_fold"/>
</dbReference>
<keyword evidence="3" id="KW-1133">Transmembrane helix</keyword>
<dbReference type="AlphaFoldDB" id="A0A5B7SND3"/>
<reference evidence="4 5" key="1">
    <citation type="submission" date="2019-05" db="EMBL/GenBank/DDBJ databases">
        <title>Genome sequencing of F202Z8.</title>
        <authorList>
            <person name="Kwon Y.M."/>
        </authorList>
    </citation>
    <scope>NUCLEOTIDE SEQUENCE [LARGE SCALE GENOMIC DNA]</scope>
    <source>
        <strain evidence="4 5">F202Z8</strain>
    </source>
</reference>
<feature type="transmembrane region" description="Helical" evidence="3">
    <location>
        <begin position="23"/>
        <end position="45"/>
    </location>
</feature>
<dbReference type="SUPFAM" id="SSF48371">
    <property type="entry name" value="ARM repeat"/>
    <property type="match status" value="1"/>
</dbReference>
<accession>A0A5B7SND3</accession>
<dbReference type="KEGG" id="asag:FGM00_08150"/>
<keyword evidence="3" id="KW-0812">Transmembrane</keyword>
<keyword evidence="5" id="KW-1185">Reference proteome</keyword>